<comment type="caution">
    <text evidence="2">The sequence shown here is derived from an EMBL/GenBank/DDBJ whole genome shotgun (WGS) entry which is preliminary data.</text>
</comment>
<feature type="transmembrane region" description="Helical" evidence="1">
    <location>
        <begin position="30"/>
        <end position="54"/>
    </location>
</feature>
<keyword evidence="3" id="KW-1185">Reference proteome</keyword>
<reference evidence="3" key="1">
    <citation type="journal article" date="2019" name="Int. J. Syst. Evol. Microbiol.">
        <title>The Global Catalogue of Microorganisms (GCM) 10K type strain sequencing project: providing services to taxonomists for standard genome sequencing and annotation.</title>
        <authorList>
            <consortium name="The Broad Institute Genomics Platform"/>
            <consortium name="The Broad Institute Genome Sequencing Center for Infectious Disease"/>
            <person name="Wu L."/>
            <person name="Ma J."/>
        </authorList>
    </citation>
    <scope>NUCLEOTIDE SEQUENCE [LARGE SCALE GENOMIC DNA]</scope>
    <source>
        <strain evidence="3">KCTC 13193</strain>
    </source>
</reference>
<evidence type="ECO:0000313" key="2">
    <source>
        <dbReference type="EMBL" id="MFC2947551.1"/>
    </source>
</evidence>
<sequence length="67" mass="7642">MRISPLTSAIIYFAMGAVFIYAAIQTADETIWNFTTILLAIVATMDFGVAFRMVNIHFQIKKRNKKK</sequence>
<gene>
    <name evidence="2" type="ORF">ACFODW_04195</name>
</gene>
<dbReference type="EMBL" id="JBHRRZ010000008">
    <property type="protein sequence ID" value="MFC2947551.1"/>
    <property type="molecule type" value="Genomic_DNA"/>
</dbReference>
<dbReference type="RefSeq" id="WP_390303421.1">
    <property type="nucleotide sequence ID" value="NZ_JBHRRZ010000008.1"/>
</dbReference>
<organism evidence="2 3">
    <name type="scientific">Virgibacillus sediminis</name>
    <dbReference type="NCBI Taxonomy" id="202260"/>
    <lineage>
        <taxon>Bacteria</taxon>
        <taxon>Bacillati</taxon>
        <taxon>Bacillota</taxon>
        <taxon>Bacilli</taxon>
        <taxon>Bacillales</taxon>
        <taxon>Bacillaceae</taxon>
        <taxon>Virgibacillus</taxon>
    </lineage>
</organism>
<accession>A0ABV7A3A8</accession>
<proteinExistence type="predicted"/>
<evidence type="ECO:0000256" key="1">
    <source>
        <dbReference type="SAM" id="Phobius"/>
    </source>
</evidence>
<evidence type="ECO:0000313" key="3">
    <source>
        <dbReference type="Proteomes" id="UP001595387"/>
    </source>
</evidence>
<protein>
    <submittedName>
        <fullName evidence="2">YdiK family protein</fullName>
    </submittedName>
</protein>
<keyword evidence="1" id="KW-0812">Transmembrane</keyword>
<dbReference type="InterPro" id="IPR025426">
    <property type="entry name" value="DUF4305"/>
</dbReference>
<dbReference type="Proteomes" id="UP001595387">
    <property type="component" value="Unassembled WGS sequence"/>
</dbReference>
<feature type="transmembrane region" description="Helical" evidence="1">
    <location>
        <begin position="7"/>
        <end position="24"/>
    </location>
</feature>
<keyword evidence="1" id="KW-0472">Membrane</keyword>
<name>A0ABV7A3A8_9BACI</name>
<keyword evidence="1" id="KW-1133">Transmembrane helix</keyword>
<dbReference type="Pfam" id="PF14146">
    <property type="entry name" value="DUF4305"/>
    <property type="match status" value="1"/>
</dbReference>